<dbReference type="EMBL" id="QGLE01000002">
    <property type="protein sequence ID" value="PWR24916.1"/>
    <property type="molecule type" value="Genomic_DNA"/>
</dbReference>
<dbReference type="Pfam" id="PF10116">
    <property type="entry name" value="Host_attach"/>
    <property type="match status" value="1"/>
</dbReference>
<sequence length="152" mass="16402">MPHLPSYWVLLADGHNARLLEGTRPFSDLHGVEGGVIEPALAHRFAHDVDTDRPGRSYSSADGTRSAIEPGEDPIRAEERAFAEDLAQRLDHAARGGKYDRLIIAAPPRFLGDIRTVLGASARAKLNAAIDKDFVKLPAADLPKALMAAIGF</sequence>
<reference evidence="2 3" key="1">
    <citation type="submission" date="2018-05" db="EMBL/GenBank/DDBJ databases">
        <title>Zavarzinia sp. HR-AS.</title>
        <authorList>
            <person name="Lee Y."/>
            <person name="Jeon C.O."/>
        </authorList>
    </citation>
    <scope>NUCLEOTIDE SEQUENCE [LARGE SCALE GENOMIC DNA]</scope>
    <source>
        <strain evidence="2 3">HR-AS</strain>
    </source>
</reference>
<gene>
    <name evidence="2" type="ORF">DKG74_03870</name>
</gene>
<keyword evidence="3" id="KW-1185">Reference proteome</keyword>
<dbReference type="OrthoDB" id="9812459at2"/>
<feature type="region of interest" description="Disordered" evidence="1">
    <location>
        <begin position="51"/>
        <end position="73"/>
    </location>
</feature>
<protein>
    <submittedName>
        <fullName evidence="2">Host attachment protein</fullName>
    </submittedName>
</protein>
<name>A0A317EF57_9PROT</name>
<accession>A0A317EF57</accession>
<dbReference type="Proteomes" id="UP000245461">
    <property type="component" value="Unassembled WGS sequence"/>
</dbReference>
<dbReference type="RefSeq" id="WP_109902838.1">
    <property type="nucleotide sequence ID" value="NZ_QGLE01000002.1"/>
</dbReference>
<evidence type="ECO:0000256" key="1">
    <source>
        <dbReference type="SAM" id="MobiDB-lite"/>
    </source>
</evidence>
<dbReference type="InterPro" id="IPR019291">
    <property type="entry name" value="Host_attachment_protein"/>
</dbReference>
<organism evidence="2 3">
    <name type="scientific">Zavarzinia aquatilis</name>
    <dbReference type="NCBI Taxonomy" id="2211142"/>
    <lineage>
        <taxon>Bacteria</taxon>
        <taxon>Pseudomonadati</taxon>
        <taxon>Pseudomonadota</taxon>
        <taxon>Alphaproteobacteria</taxon>
        <taxon>Rhodospirillales</taxon>
        <taxon>Zavarziniaceae</taxon>
        <taxon>Zavarzinia</taxon>
    </lineage>
</organism>
<evidence type="ECO:0000313" key="2">
    <source>
        <dbReference type="EMBL" id="PWR24916.1"/>
    </source>
</evidence>
<comment type="caution">
    <text evidence="2">The sequence shown here is derived from an EMBL/GenBank/DDBJ whole genome shotgun (WGS) entry which is preliminary data.</text>
</comment>
<evidence type="ECO:0000313" key="3">
    <source>
        <dbReference type="Proteomes" id="UP000245461"/>
    </source>
</evidence>
<dbReference type="AlphaFoldDB" id="A0A317EF57"/>
<proteinExistence type="predicted"/>